<dbReference type="VEuPathDB" id="FungiDB:PITG_17421"/>
<dbReference type="GeneID" id="9471451"/>
<sequence length="146" mass="16082">MVEHTKKHPCKCHFSVVTVSPLVQKVVCRPAGVLSSKETLVVVVTTLEYGVSALTFEEYAGNGVGCNEAFSVVTSLEAMETCRKRSVGCLDTLQKNLKCLEMLGFQIDVRNVASVTCTHCVHDKHDTHQQAIPITGTMHHTTNLYY</sequence>
<protein>
    <submittedName>
        <fullName evidence="1">Uncharacterized protein</fullName>
    </submittedName>
</protein>
<dbReference type="HOGENOM" id="CLU_1781086_0_0_1"/>
<reference evidence="2" key="1">
    <citation type="journal article" date="2009" name="Nature">
        <title>Genome sequence and analysis of the Irish potato famine pathogen Phytophthora infestans.</title>
        <authorList>
            <consortium name="The Broad Institute Genome Sequencing Platform"/>
            <person name="Haas B.J."/>
            <person name="Kamoun S."/>
            <person name="Zody M.C."/>
            <person name="Jiang R.H."/>
            <person name="Handsaker R.E."/>
            <person name="Cano L.M."/>
            <person name="Grabherr M."/>
            <person name="Kodira C.D."/>
            <person name="Raffaele S."/>
            <person name="Torto-Alalibo T."/>
            <person name="Bozkurt T.O."/>
            <person name="Ah-Fong A.M."/>
            <person name="Alvarado L."/>
            <person name="Anderson V.L."/>
            <person name="Armstrong M.R."/>
            <person name="Avrova A."/>
            <person name="Baxter L."/>
            <person name="Beynon J."/>
            <person name="Boevink P.C."/>
            <person name="Bollmann S.R."/>
            <person name="Bos J.I."/>
            <person name="Bulone V."/>
            <person name="Cai G."/>
            <person name="Cakir C."/>
            <person name="Carrington J.C."/>
            <person name="Chawner M."/>
            <person name="Conti L."/>
            <person name="Costanzo S."/>
            <person name="Ewan R."/>
            <person name="Fahlgren N."/>
            <person name="Fischbach M.A."/>
            <person name="Fugelstad J."/>
            <person name="Gilroy E.M."/>
            <person name="Gnerre S."/>
            <person name="Green P.J."/>
            <person name="Grenville-Briggs L.J."/>
            <person name="Griffith J."/>
            <person name="Grunwald N.J."/>
            <person name="Horn K."/>
            <person name="Horner N.R."/>
            <person name="Hu C.H."/>
            <person name="Huitema E."/>
            <person name="Jeong D.H."/>
            <person name="Jones A.M."/>
            <person name="Jones J.D."/>
            <person name="Jones R.W."/>
            <person name="Karlsson E.K."/>
            <person name="Kunjeti S.G."/>
            <person name="Lamour K."/>
            <person name="Liu Z."/>
            <person name="Ma L."/>
            <person name="Maclean D."/>
            <person name="Chibucos M.C."/>
            <person name="McDonald H."/>
            <person name="McWalters J."/>
            <person name="Meijer H.J."/>
            <person name="Morgan W."/>
            <person name="Morris P.F."/>
            <person name="Munro C.A."/>
            <person name="O'Neill K."/>
            <person name="Ospina-Giraldo M."/>
            <person name="Pinzon A."/>
            <person name="Pritchard L."/>
            <person name="Ramsahoye B."/>
            <person name="Ren Q."/>
            <person name="Restrepo S."/>
            <person name="Roy S."/>
            <person name="Sadanandom A."/>
            <person name="Savidor A."/>
            <person name="Schornack S."/>
            <person name="Schwartz D.C."/>
            <person name="Schumann U.D."/>
            <person name="Schwessinger B."/>
            <person name="Seyer L."/>
            <person name="Sharpe T."/>
            <person name="Silvar C."/>
            <person name="Song J."/>
            <person name="Studholme D.J."/>
            <person name="Sykes S."/>
            <person name="Thines M."/>
            <person name="van de Vondervoort P.J."/>
            <person name="Phuntumart V."/>
            <person name="Wawra S."/>
            <person name="Weide R."/>
            <person name="Win J."/>
            <person name="Young C."/>
            <person name="Zhou S."/>
            <person name="Fry W."/>
            <person name="Meyers B.C."/>
            <person name="van West P."/>
            <person name="Ristaino J."/>
            <person name="Govers F."/>
            <person name="Birch P.R."/>
            <person name="Whisson S.C."/>
            <person name="Judelson H.S."/>
            <person name="Nusbaum C."/>
        </authorList>
    </citation>
    <scope>NUCLEOTIDE SEQUENCE [LARGE SCALE GENOMIC DNA]</scope>
    <source>
        <strain evidence="2">T30-4</strain>
    </source>
</reference>
<dbReference type="RefSeq" id="XP_002896737.1">
    <property type="nucleotide sequence ID" value="XM_002896691.1"/>
</dbReference>
<organism evidence="1 2">
    <name type="scientific">Phytophthora infestans (strain T30-4)</name>
    <name type="common">Potato late blight agent</name>
    <dbReference type="NCBI Taxonomy" id="403677"/>
    <lineage>
        <taxon>Eukaryota</taxon>
        <taxon>Sar</taxon>
        <taxon>Stramenopiles</taxon>
        <taxon>Oomycota</taxon>
        <taxon>Peronosporomycetes</taxon>
        <taxon>Peronosporales</taxon>
        <taxon>Peronosporaceae</taxon>
        <taxon>Phytophthora</taxon>
    </lineage>
</organism>
<dbReference type="EMBL" id="DS028171">
    <property type="protein sequence ID" value="EEY66850.1"/>
    <property type="molecule type" value="Genomic_DNA"/>
</dbReference>
<gene>
    <name evidence="1" type="ORF">PITG_17421</name>
</gene>
<dbReference type="AlphaFoldDB" id="D0NW14"/>
<dbReference type="InParanoid" id="D0NW14"/>
<dbReference type="KEGG" id="pif:PITG_17421"/>
<evidence type="ECO:0000313" key="2">
    <source>
        <dbReference type="Proteomes" id="UP000006643"/>
    </source>
</evidence>
<proteinExistence type="predicted"/>
<name>D0NW14_PHYIT</name>
<keyword evidence="2" id="KW-1185">Reference proteome</keyword>
<dbReference type="Proteomes" id="UP000006643">
    <property type="component" value="Unassembled WGS sequence"/>
</dbReference>
<accession>D0NW14</accession>
<evidence type="ECO:0000313" key="1">
    <source>
        <dbReference type="EMBL" id="EEY66850.1"/>
    </source>
</evidence>